<dbReference type="Proteomes" id="UP001152447">
    <property type="component" value="Unassembled WGS sequence"/>
</dbReference>
<organism evidence="2 3">
    <name type="scientific">Pseudoalteromonas haloplanktis</name>
    <name type="common">Alteromonas haloplanktis</name>
    <dbReference type="NCBI Taxonomy" id="228"/>
    <lineage>
        <taxon>Bacteria</taxon>
        <taxon>Pseudomonadati</taxon>
        <taxon>Pseudomonadota</taxon>
        <taxon>Gammaproteobacteria</taxon>
        <taxon>Alteromonadales</taxon>
        <taxon>Pseudoalteromonadaceae</taxon>
        <taxon>Pseudoalteromonas</taxon>
    </lineage>
</organism>
<protein>
    <submittedName>
        <fullName evidence="2">Uncharacterized protein</fullName>
    </submittedName>
</protein>
<dbReference type="RefSeq" id="WP_262977210.1">
    <property type="nucleotide sequence ID" value="NZ_CAMAPB010000057.1"/>
</dbReference>
<sequence>MVGNISTDNEKLASTKNLIQLFKSPLFWTGVLLSAGTTFSLTLLILDKFHESSLRESKTGYEISLAKLEAKNVAKDEELKRRDWEYKKLKTNFDELTKSQLSIKEQYNSSIERHYRYCKEQIRRIQLSTSAYESMKQVIQFDTPQSPIENALYNIYVEAYKCINRFEN</sequence>
<evidence type="ECO:0000313" key="2">
    <source>
        <dbReference type="EMBL" id="CAH9064391.1"/>
    </source>
</evidence>
<keyword evidence="1" id="KW-0472">Membrane</keyword>
<evidence type="ECO:0000256" key="1">
    <source>
        <dbReference type="SAM" id="Phobius"/>
    </source>
</evidence>
<gene>
    <name evidence="2" type="ORF">PSEHALCIP103_03132</name>
</gene>
<keyword evidence="1" id="KW-1133">Transmembrane helix</keyword>
<proteinExistence type="predicted"/>
<dbReference type="AlphaFoldDB" id="A0A9W4R3D7"/>
<dbReference type="EMBL" id="CAMAPB010000057">
    <property type="protein sequence ID" value="CAH9064391.1"/>
    <property type="molecule type" value="Genomic_DNA"/>
</dbReference>
<comment type="caution">
    <text evidence="2">The sequence shown here is derived from an EMBL/GenBank/DDBJ whole genome shotgun (WGS) entry which is preliminary data.</text>
</comment>
<accession>A0A9W4R3D7</accession>
<reference evidence="2" key="1">
    <citation type="submission" date="2022-07" db="EMBL/GenBank/DDBJ databases">
        <authorList>
            <person name="Criscuolo A."/>
        </authorList>
    </citation>
    <scope>NUCLEOTIDE SEQUENCE</scope>
    <source>
        <strain evidence="2">CIP103197</strain>
    </source>
</reference>
<feature type="transmembrane region" description="Helical" evidence="1">
    <location>
        <begin position="26"/>
        <end position="46"/>
    </location>
</feature>
<keyword evidence="1" id="KW-0812">Transmembrane</keyword>
<evidence type="ECO:0000313" key="3">
    <source>
        <dbReference type="Proteomes" id="UP001152447"/>
    </source>
</evidence>
<name>A0A9W4R3D7_PSEHA</name>
<keyword evidence="3" id="KW-1185">Reference proteome</keyword>